<evidence type="ECO:0000256" key="1">
    <source>
        <dbReference type="SAM" id="Phobius"/>
    </source>
</evidence>
<reference evidence="3 4" key="1">
    <citation type="journal article" date="2015" name="Stand. Genomic Sci.">
        <title>Genomic Encyclopedia of Bacterial and Archaeal Type Strains, Phase III: the genomes of soil and plant-associated and newly described type strains.</title>
        <authorList>
            <person name="Whitman W.B."/>
            <person name="Woyke T."/>
            <person name="Klenk H.P."/>
            <person name="Zhou Y."/>
            <person name="Lilburn T.G."/>
            <person name="Beck B.J."/>
            <person name="De Vos P."/>
            <person name="Vandamme P."/>
            <person name="Eisen J.A."/>
            <person name="Garrity G."/>
            <person name="Hugenholtz P."/>
            <person name="Kyrpides N.C."/>
        </authorList>
    </citation>
    <scope>NUCLEOTIDE SEQUENCE [LARGE SCALE GENOMIC DNA]</scope>
    <source>
        <strain evidence="3 4">CGMCC 1.10116</strain>
    </source>
</reference>
<comment type="caution">
    <text evidence="3">The sequence shown here is derived from an EMBL/GenBank/DDBJ whole genome shotgun (WGS) entry which is preliminary data.</text>
</comment>
<proteinExistence type="predicted"/>
<sequence length="86" mass="9760">MEPNIGRINALCRISMGFTMLAWSTAKLSRRSSDMLPLIMAMLGGMKVAEGITSFCPLVYFAEHNMRHMCECDNHHHEHEDHTNPS</sequence>
<dbReference type="EMBL" id="VLKZ01000006">
    <property type="protein sequence ID" value="TWI56025.1"/>
    <property type="molecule type" value="Genomic_DNA"/>
</dbReference>
<evidence type="ECO:0000313" key="3">
    <source>
        <dbReference type="EMBL" id="TWI56025.1"/>
    </source>
</evidence>
<feature type="transmembrane region" description="Helical" evidence="1">
    <location>
        <begin position="38"/>
        <end position="62"/>
    </location>
</feature>
<dbReference type="Proteomes" id="UP000315711">
    <property type="component" value="Unassembled WGS sequence"/>
</dbReference>
<keyword evidence="4" id="KW-1185">Reference proteome</keyword>
<name>A0A562QH26_9BACI</name>
<dbReference type="AlphaFoldDB" id="A0A562QH26"/>
<accession>A0A562QH26</accession>
<dbReference type="OrthoDB" id="5405951at2"/>
<dbReference type="InterPro" id="IPR021309">
    <property type="entry name" value="YgaP-like_TM"/>
</dbReference>
<feature type="domain" description="Inner membrane protein YgaP-like transmembrane" evidence="2">
    <location>
        <begin position="1"/>
        <end position="66"/>
    </location>
</feature>
<dbReference type="RefSeq" id="WP_144450869.1">
    <property type="nucleotide sequence ID" value="NZ_VLKZ01000006.1"/>
</dbReference>
<keyword evidence="1" id="KW-0812">Transmembrane</keyword>
<protein>
    <recommendedName>
        <fullName evidence="2">Inner membrane protein YgaP-like transmembrane domain-containing protein</fullName>
    </recommendedName>
</protein>
<feature type="transmembrane region" description="Helical" evidence="1">
    <location>
        <begin position="6"/>
        <end position="26"/>
    </location>
</feature>
<evidence type="ECO:0000259" key="2">
    <source>
        <dbReference type="Pfam" id="PF11127"/>
    </source>
</evidence>
<evidence type="ECO:0000313" key="4">
    <source>
        <dbReference type="Proteomes" id="UP000315711"/>
    </source>
</evidence>
<keyword evidence="1" id="KW-0472">Membrane</keyword>
<keyword evidence="1" id="KW-1133">Transmembrane helix</keyword>
<dbReference type="Pfam" id="PF11127">
    <property type="entry name" value="YgaP-like_TM"/>
    <property type="match status" value="1"/>
</dbReference>
<gene>
    <name evidence="3" type="ORF">IQ10_02630</name>
</gene>
<organism evidence="3 4">
    <name type="scientific">Halalkalibacter nanhaiisediminis</name>
    <dbReference type="NCBI Taxonomy" id="688079"/>
    <lineage>
        <taxon>Bacteria</taxon>
        <taxon>Bacillati</taxon>
        <taxon>Bacillota</taxon>
        <taxon>Bacilli</taxon>
        <taxon>Bacillales</taxon>
        <taxon>Bacillaceae</taxon>
        <taxon>Halalkalibacter</taxon>
    </lineage>
</organism>